<evidence type="ECO:0000256" key="2">
    <source>
        <dbReference type="ARBA" id="ARBA00023186"/>
    </source>
</evidence>
<keyword evidence="1" id="KW-0496">Mitochondrion</keyword>
<dbReference type="Proteomes" id="UP001605036">
    <property type="component" value="Unassembled WGS sequence"/>
</dbReference>
<dbReference type="SUPFAM" id="SSF109910">
    <property type="entry name" value="YgfY-like"/>
    <property type="match status" value="1"/>
</dbReference>
<dbReference type="EMBL" id="JBHFFA010000007">
    <property type="protein sequence ID" value="KAL2611563.1"/>
    <property type="molecule type" value="Genomic_DNA"/>
</dbReference>
<dbReference type="PANTHER" id="PTHR12469:SF2">
    <property type="entry name" value="SUCCINATE DEHYDROGENASE ASSEMBLY FACTOR 2, MITOCHONDRIAL"/>
    <property type="match status" value="1"/>
</dbReference>
<dbReference type="Gene3D" id="1.10.150.250">
    <property type="entry name" value="Flavinator of succinate dehydrogenase"/>
    <property type="match status" value="1"/>
</dbReference>
<dbReference type="Pfam" id="PF03937">
    <property type="entry name" value="Sdh5"/>
    <property type="match status" value="1"/>
</dbReference>
<dbReference type="InterPro" id="IPR036714">
    <property type="entry name" value="SDH_sf"/>
</dbReference>
<dbReference type="PANTHER" id="PTHR12469">
    <property type="entry name" value="PROTEIN EMI5 HOMOLOG, MITOCHONDRIAL"/>
    <property type="match status" value="1"/>
</dbReference>
<organism evidence="3 4">
    <name type="scientific">Riccia fluitans</name>
    <dbReference type="NCBI Taxonomy" id="41844"/>
    <lineage>
        <taxon>Eukaryota</taxon>
        <taxon>Viridiplantae</taxon>
        <taxon>Streptophyta</taxon>
        <taxon>Embryophyta</taxon>
        <taxon>Marchantiophyta</taxon>
        <taxon>Marchantiopsida</taxon>
        <taxon>Marchantiidae</taxon>
        <taxon>Marchantiales</taxon>
        <taxon>Ricciaceae</taxon>
        <taxon>Riccia</taxon>
    </lineage>
</organism>
<evidence type="ECO:0000256" key="1">
    <source>
        <dbReference type="ARBA" id="ARBA00023128"/>
    </source>
</evidence>
<gene>
    <name evidence="3" type="ORF">R1flu_023255</name>
</gene>
<dbReference type="FunFam" id="1.10.150.250:FF:000004">
    <property type="entry name" value="Succinate dehydrogenase assembly factor 2, mitochondrial"/>
    <property type="match status" value="1"/>
</dbReference>
<name>A0ABD1XVM1_9MARC</name>
<evidence type="ECO:0000313" key="4">
    <source>
        <dbReference type="Proteomes" id="UP001605036"/>
    </source>
</evidence>
<comment type="caution">
    <text evidence="3">The sequence shown here is derived from an EMBL/GenBank/DDBJ whole genome shotgun (WGS) entry which is preliminary data.</text>
</comment>
<sequence length="188" mass="21427">MLARGGRMAVALLSKRLTVQERPIAMTSSFPWNFLSSCRVTGLDKHDASRRDFSTEVMSGPVNDEQRRILLNRILYRSKQRGYLELDLLLGTWAQDNISRLDEKQLGALVEVLDEENPDLWKWLSGQDQIPEKFQSNPVFTAIHKKVQDRLQKHASEETRAKPGLPWVRGWDDIGKGGSPKLGINYAL</sequence>
<keyword evidence="4" id="KW-1185">Reference proteome</keyword>
<reference evidence="3 4" key="1">
    <citation type="submission" date="2024-09" db="EMBL/GenBank/DDBJ databases">
        <title>Chromosome-scale assembly of Riccia fluitans.</title>
        <authorList>
            <person name="Paukszto L."/>
            <person name="Sawicki J."/>
            <person name="Karawczyk K."/>
            <person name="Piernik-Szablinska J."/>
            <person name="Szczecinska M."/>
            <person name="Mazdziarz M."/>
        </authorList>
    </citation>
    <scope>NUCLEOTIDE SEQUENCE [LARGE SCALE GENOMIC DNA]</scope>
    <source>
        <strain evidence="3">Rf_01</strain>
        <tissue evidence="3">Aerial parts of the thallus</tissue>
    </source>
</reference>
<accession>A0ABD1XVM1</accession>
<proteinExistence type="predicted"/>
<keyword evidence="2" id="KW-0143">Chaperone</keyword>
<dbReference type="AlphaFoldDB" id="A0ABD1XVM1"/>
<evidence type="ECO:0000313" key="3">
    <source>
        <dbReference type="EMBL" id="KAL2611563.1"/>
    </source>
</evidence>
<dbReference type="InterPro" id="IPR005631">
    <property type="entry name" value="SDH"/>
</dbReference>
<evidence type="ECO:0008006" key="5">
    <source>
        <dbReference type="Google" id="ProtNLM"/>
    </source>
</evidence>
<protein>
    <recommendedName>
        <fullName evidence="5">Succinate dehydrogenase assembly factor 2, mitochondrial</fullName>
    </recommendedName>
</protein>